<proteinExistence type="predicted"/>
<keyword evidence="2" id="KW-1185">Reference proteome</keyword>
<reference evidence="1 2" key="1">
    <citation type="submission" date="2019-02" db="EMBL/GenBank/DDBJ databases">
        <title>Paenibacillus sp. nov., isolated from surface-sterilized tissue of Thalictrum simplex L.</title>
        <authorList>
            <person name="Tuo L."/>
        </authorList>
    </citation>
    <scope>NUCLEOTIDE SEQUENCE [LARGE SCALE GENOMIC DNA]</scope>
    <source>
        <strain evidence="1 2">N2SHLJ1</strain>
    </source>
</reference>
<dbReference type="Proteomes" id="UP000293142">
    <property type="component" value="Unassembled WGS sequence"/>
</dbReference>
<dbReference type="OrthoDB" id="178826at2"/>
<organism evidence="1 2">
    <name type="scientific">Paenibacillus thalictri</name>
    <dbReference type="NCBI Taxonomy" id="2527873"/>
    <lineage>
        <taxon>Bacteria</taxon>
        <taxon>Bacillati</taxon>
        <taxon>Bacillota</taxon>
        <taxon>Bacilli</taxon>
        <taxon>Bacillales</taxon>
        <taxon>Paenibacillaceae</taxon>
        <taxon>Paenibacillus</taxon>
    </lineage>
</organism>
<sequence length="602" mass="68254">MINVLEYIRSRRKPAGFTPTGETKLLYLDMMEKAFGAYDPVQLEARLPCTEHGRLDDLQAYSRITSILGVLIANGRYKELQPLWERMMDACCRQFPQTSGDQMVDFSVKEVMLAYEAMKEHVPEERSRSWLDELKKIDPERNYYYVIRAPEDERRMHNINIYNMAGEWLRERAGLTETTGYFSRHWPVQLRLFDANGMYMDPNCPILYDLATRCQIQLLLGFGYRGEFYPALDRLLQQGGLCTLLLQSAAFELPYGGRSNQYLFNEALIAANCEYEAVRYARLGDHATAGAFKRSARLAARSVRRWLELDPPRHIKNGFPPGSKFGTEFYGYYDKYMATLGSFIYIAFLFADDTIEEQPCPAETGGYVWETSPAFHKIVANAGGYSVQLDTKADPHYDATGFGRIHKAGVPTELALSGPCPGDPQYVLPDGVPAQSLAIGPGWIAQQGQVTYLAELSEELEHKLSSISQEEDRVEFKVRYTGEALHQGALIEHYVLDKNGVRYMAEREEAGPLFMRVPLFSSNGTHTSLVDITDIRDHADSSCEFSHQATVKIPRWVYKVEFDGEPLLDSTARGNRNGLYTVLELQGRSSLRIQLSLGEDTE</sequence>
<dbReference type="AlphaFoldDB" id="A0A4Q9DZE1"/>
<dbReference type="RefSeq" id="WP_131011592.1">
    <property type="nucleotide sequence ID" value="NZ_SIRE01000002.1"/>
</dbReference>
<evidence type="ECO:0000313" key="1">
    <source>
        <dbReference type="EMBL" id="TBL81806.1"/>
    </source>
</evidence>
<dbReference type="EMBL" id="SIRE01000002">
    <property type="protein sequence ID" value="TBL81806.1"/>
    <property type="molecule type" value="Genomic_DNA"/>
</dbReference>
<name>A0A4Q9DZE1_9BACL</name>
<comment type="caution">
    <text evidence="1">The sequence shown here is derived from an EMBL/GenBank/DDBJ whole genome shotgun (WGS) entry which is preliminary data.</text>
</comment>
<accession>A0A4Q9DZE1</accession>
<gene>
    <name evidence="1" type="ORF">EYB31_02100</name>
</gene>
<evidence type="ECO:0000313" key="2">
    <source>
        <dbReference type="Proteomes" id="UP000293142"/>
    </source>
</evidence>
<protein>
    <submittedName>
        <fullName evidence="1">Uncharacterized protein</fullName>
    </submittedName>
</protein>